<feature type="compositionally biased region" description="Polar residues" evidence="1">
    <location>
        <begin position="1233"/>
        <end position="1243"/>
    </location>
</feature>
<feature type="compositionally biased region" description="Polar residues" evidence="1">
    <location>
        <begin position="371"/>
        <end position="380"/>
    </location>
</feature>
<feature type="compositionally biased region" description="Low complexity" evidence="1">
    <location>
        <begin position="1438"/>
        <end position="1457"/>
    </location>
</feature>
<feature type="region of interest" description="Disordered" evidence="1">
    <location>
        <begin position="2187"/>
        <end position="2222"/>
    </location>
</feature>
<feature type="compositionally biased region" description="Polar residues" evidence="1">
    <location>
        <begin position="2213"/>
        <end position="2222"/>
    </location>
</feature>
<feature type="compositionally biased region" description="Basic and acidic residues" evidence="1">
    <location>
        <begin position="1978"/>
        <end position="1987"/>
    </location>
</feature>
<feature type="region of interest" description="Disordered" evidence="1">
    <location>
        <begin position="2065"/>
        <end position="2150"/>
    </location>
</feature>
<feature type="compositionally biased region" description="Low complexity" evidence="1">
    <location>
        <begin position="495"/>
        <end position="504"/>
    </location>
</feature>
<feature type="compositionally biased region" description="Polar residues" evidence="1">
    <location>
        <begin position="551"/>
        <end position="562"/>
    </location>
</feature>
<sequence length="2331" mass="255297">MVPFRRPSQRGRRSVELRDRDSYEWPDERDTRIMTATFPIHPIASMQAPFEESMLDATGETGHVPFANPKKSVKTRQQLLCREESATEPSWNFTYNCHWRHNPKGKFHPLMKTVAQIIFGVHLLHQHLEKSVADVADILLKHVNELDSFLQRANEDLESSMKDMLFRHKCLKVPMEHVNEFDRLLEDRSYRAQLLDGNIVIERTIGRMSQLLNDYLIDINIFREANQELDMYLADVGDAWTYRNEDIGRIYSAMCGNTGGWSQFLQSLVAKAERLGVVLVQVSSYCNEIEKRCGAASRRSLIATRTSSRNSSNSREGRSFRNFANNKPLPTPPPERPPFMSPSSGRETPASFGTPQRQSTIKAKPQHQPEIVNTSDSATETPKRSEDSSSMSAVSNVDVDVPRQTSQHEYYQDAWHNDEQRGRATPQAESSRTHQLMRHQENTSSSNLLAEERPSATEHSYAKPDNGDYSPPLTGKDSAYSSVSGTSAMSPAYGSPRSASSMSSRQTAQFGLFPSRNLTTPKGSISSRLGATSPAFDHSAQPPKPVDMPSRPQTSLSTFSDASTKRLSKRNKSHQSNVTPTTRTPFASFRISKARVGSIIIIMMLSDRDPNGGGRTSRASNLSTLSRTSGKTAHRAPSSDFPASVGRGVSSMLRTETEMGNVGGGVLDDLSGIGNMHRPLQRQRAPSRMSTASSMSNTSSRNSKHLRGYPSSSSAPRHSTGPGGPQYVSNTLSPAMLNNPMSSPLNGMGSRDRDSHRSRSMTHDIQPPYSLSSNRSLTSLRPPHGLQPQNLYAYPNPNGSGLRPLNPNHRPISPALSDSTGLRLRTSNGFEEQRMSSGGHSQTYANTGRPHNRRTHRDAGQGQQYRGLGNPHNVGQMRARLPSQPSALSLEHRREEEDCFPLLAGPAYEEQMEGLHSGNPYLHRDQLTSRHHDPRSEAPPLPVNHRQRIAVEQARFKRSAPGSMSSGSTNLRADSDAPSSDMTSPPTPRDGASMAVLQHRDGTRVIKFNGMSPNKLEEKTSVPYYDYSEQFDRNEDADTQGEAIPTGFVHRTKTIIEECGPTDEAAAALKSDSFLGQEAQPMSMVVVSPQTKSIAKPANVATTANDPNTTGMAGIAELPASPVARRITRDLILRGLEVSMTGDIQSSTKCPSTSPNNDSTQSDELPVQTRSATEREVAKSQRSIESKDNRHSILSQTGSSILNSSTLDFAVRHSIPAAKGGGFDEEVAEENGGSVNMSASPGRSTEDGMSDVLAGYQGTDSKAEPHVLLPDASSAERNTISAGSTATSKETDLKPLQLMIRSASNHAQKSSDEQSFKSCTDLPDEPSDMTSSKMEKDHDGKTFGLPADMMPEREASLKESDAHSFSTAKVTASPDRVAFVIPPRLPSSNLGTMVINKSKAEPEMPLSRPPAALLRKQPPVPRRESSFSVVANKLKTNSRSSVKHGSVSASGSSSTLSIAHMPPAVPPRESSTSKEAQRVHAAVSFLMRPLPSRFSKGLKRADQDDALSLPETDLAGLDCIKDVDLNATFKGAVASLPIIDFVPIVEKVSSTPAGVPSKTRAISLDTTEICNPYKVLGVSPGPVGHQHTSSTMPPGIPEPSSVYSIHDNSSRSYEDPCPAGVSGSMDSNRRDSQTTTHLEWQRCVPPATSTAPQFAPPRPSSGVGSHLDARTLTPLINIQEDTTTDLRLSGYRYPGPSRYLPDLKEESHEDSSLNTSASNLKSSSFRFPFGAPSGIRASGDDPVNFSRRSSMASHRRSGVDSNVGSTLAQAHGLPSMRFSRMNLFDGLTDELGLRYSRSMEEVPHVSQRLSRGSPPRPASTGDVTDLRISLAELEEVERSRFSMQPTTMMSLLAMHRARSPELMAEIERLTIPSVGGLTQRFSEFFPSLREYYQCGEPPEFPIEEEIEKHALDEIHEIHPTQKRSSARLRPMRGVSHMVVIEDDLYDELTGKEKENDSRGRTDDVVAEVDASEAGSTGEKLEKAKDVRATPAHHQTAPLPGLQVPSPAILRPRSHTVDPQALRISGDPALSSRRSLRSFISTPTATETRPWNSDKNYPWATSTSPVIDISLPPPTAARHSPRPGPSRLRNRLSDESTTSSFSTAQTATLSPFGSPADSTAHARHHRFSAFGRNSDQPHEVGERYPTSALSPPTAIFRDHLSASDTSDDDNYDTTRKTRLSLRKRFSSTRKVTLDSQTNTRAGRSKVNAQGLASPESTQPSATSIVQDSAGEAQAFVSTSKANRHTFRDAKGMRVVEYRKQRIIDRLKTWWHKGSHLIPPNGLIYLARDGHIYPSPFPPPPPPNTPEPQELKGLSISNPDRAWMLWPNRSCPF</sequence>
<feature type="compositionally biased region" description="Polar residues" evidence="1">
    <location>
        <begin position="1275"/>
        <end position="1288"/>
    </location>
</feature>
<feature type="compositionally biased region" description="Basic and acidic residues" evidence="1">
    <location>
        <begin position="450"/>
        <end position="466"/>
    </location>
</feature>
<proteinExistence type="predicted"/>
<accession>A0A364NAQ4</accession>
<keyword evidence="3" id="KW-1185">Reference proteome</keyword>
<feature type="region of interest" description="Disordered" evidence="1">
    <location>
        <begin position="1697"/>
        <end position="1719"/>
    </location>
</feature>
<feature type="compositionally biased region" description="Basic and acidic residues" evidence="1">
    <location>
        <begin position="922"/>
        <end position="936"/>
    </location>
</feature>
<feature type="compositionally biased region" description="Low complexity" evidence="1">
    <location>
        <begin position="2095"/>
        <end position="2109"/>
    </location>
</feature>
<feature type="region of interest" description="Disordered" evidence="1">
    <location>
        <begin position="1949"/>
        <end position="2005"/>
    </location>
</feature>
<feature type="compositionally biased region" description="Polar residues" evidence="1">
    <location>
        <begin position="479"/>
        <end position="489"/>
    </location>
</feature>
<evidence type="ECO:0000313" key="2">
    <source>
        <dbReference type="EMBL" id="RAR14253.1"/>
    </source>
</evidence>
<organism evidence="2 3">
    <name type="scientific">Stemphylium lycopersici</name>
    <name type="common">Tomato gray leaf spot disease fungus</name>
    <name type="synonym">Thyrospora lycopersici</name>
    <dbReference type="NCBI Taxonomy" id="183478"/>
    <lineage>
        <taxon>Eukaryota</taxon>
        <taxon>Fungi</taxon>
        <taxon>Dikarya</taxon>
        <taxon>Ascomycota</taxon>
        <taxon>Pezizomycotina</taxon>
        <taxon>Dothideomycetes</taxon>
        <taxon>Pleosporomycetidae</taxon>
        <taxon>Pleosporales</taxon>
        <taxon>Pleosporineae</taxon>
        <taxon>Pleosporaceae</taxon>
        <taxon>Stemphylium</taxon>
    </lineage>
</organism>
<evidence type="ECO:0000256" key="1">
    <source>
        <dbReference type="SAM" id="MobiDB-lite"/>
    </source>
</evidence>
<comment type="caution">
    <text evidence="2">The sequence shown here is derived from an EMBL/GenBank/DDBJ whole genome shotgun (WGS) entry which is preliminary data.</text>
</comment>
<feature type="region of interest" description="Disordered" evidence="1">
    <location>
        <begin position="1438"/>
        <end position="1471"/>
    </location>
</feature>
<reference evidence="3" key="1">
    <citation type="submission" date="2018-05" db="EMBL/GenBank/DDBJ databases">
        <title>Draft genome sequence of Stemphylium lycopersici strain CIDEFI 213.</title>
        <authorList>
            <person name="Medina R."/>
            <person name="Franco M.E.E."/>
            <person name="Lucentini C.G."/>
            <person name="Saparrat M.C.N."/>
            <person name="Balatti P.A."/>
        </authorList>
    </citation>
    <scope>NUCLEOTIDE SEQUENCE [LARGE SCALE GENOMIC DNA]</scope>
    <source>
        <strain evidence="3">CIDEFI 213</strain>
    </source>
</reference>
<feature type="compositionally biased region" description="Basic and acidic residues" evidence="1">
    <location>
        <begin position="1701"/>
        <end position="1711"/>
    </location>
</feature>
<feature type="compositionally biased region" description="Polar residues" evidence="1">
    <location>
        <begin position="1143"/>
        <end position="1171"/>
    </location>
</feature>
<protein>
    <submittedName>
        <fullName evidence="2">Uncharacterized protein</fullName>
    </submittedName>
</protein>
<feature type="region of interest" description="Disordered" evidence="1">
    <location>
        <begin position="1400"/>
        <end position="1426"/>
    </location>
</feature>
<feature type="region of interest" description="Disordered" evidence="1">
    <location>
        <begin position="672"/>
        <end position="873"/>
    </location>
</feature>
<feature type="compositionally biased region" description="Low complexity" evidence="1">
    <location>
        <begin position="770"/>
        <end position="781"/>
    </location>
</feature>
<evidence type="ECO:0000313" key="3">
    <source>
        <dbReference type="Proteomes" id="UP000249619"/>
    </source>
</evidence>
<feature type="region of interest" description="Disordered" evidence="1">
    <location>
        <begin position="1143"/>
        <end position="1196"/>
    </location>
</feature>
<feature type="compositionally biased region" description="Pro residues" evidence="1">
    <location>
        <begin position="329"/>
        <end position="340"/>
    </location>
</feature>
<feature type="compositionally biased region" description="Polar residues" evidence="1">
    <location>
        <begin position="816"/>
        <end position="846"/>
    </location>
</feature>
<feature type="compositionally biased region" description="Polar residues" evidence="1">
    <location>
        <begin position="516"/>
        <end position="530"/>
    </location>
</feature>
<feature type="region of interest" description="Disordered" evidence="1">
    <location>
        <begin position="1581"/>
        <end position="1666"/>
    </location>
</feature>
<name>A0A364NAQ4_STELY</name>
<feature type="compositionally biased region" description="Low complexity" evidence="1">
    <location>
        <begin position="687"/>
        <end position="701"/>
    </location>
</feature>
<feature type="region of interest" description="Disordered" evidence="1">
    <location>
        <begin position="1219"/>
        <end position="1343"/>
    </location>
</feature>
<feature type="region of interest" description="Disordered" evidence="1">
    <location>
        <begin position="303"/>
        <end position="403"/>
    </location>
</feature>
<feature type="compositionally biased region" description="Polar residues" evidence="1">
    <location>
        <begin position="617"/>
        <end position="631"/>
    </location>
</feature>
<feature type="region of interest" description="Disordered" evidence="1">
    <location>
        <begin position="607"/>
        <end position="646"/>
    </location>
</feature>
<feature type="region of interest" description="Disordered" evidence="1">
    <location>
        <begin position="916"/>
        <end position="993"/>
    </location>
</feature>
<feature type="compositionally biased region" description="Basic and acidic residues" evidence="1">
    <location>
        <begin position="1172"/>
        <end position="1191"/>
    </location>
</feature>
<gene>
    <name evidence="2" type="ORF">DDE83_002365</name>
</gene>
<feature type="compositionally biased region" description="Polar residues" evidence="1">
    <location>
        <begin position="351"/>
        <end position="361"/>
    </location>
</feature>
<dbReference type="STRING" id="183478.A0A364NAQ4"/>
<feature type="compositionally biased region" description="Polar residues" evidence="1">
    <location>
        <begin position="962"/>
        <end position="984"/>
    </location>
</feature>
<feature type="compositionally biased region" description="Low complexity" evidence="1">
    <location>
        <begin position="305"/>
        <end position="314"/>
    </location>
</feature>
<dbReference type="Proteomes" id="UP000249619">
    <property type="component" value="Unassembled WGS sequence"/>
</dbReference>
<dbReference type="EMBL" id="QGDH01000024">
    <property type="protein sequence ID" value="RAR14253.1"/>
    <property type="molecule type" value="Genomic_DNA"/>
</dbReference>
<feature type="compositionally biased region" description="Basic and acidic residues" evidence="1">
    <location>
        <begin position="1949"/>
        <end position="1963"/>
    </location>
</feature>
<feature type="region of interest" description="Disordered" evidence="1">
    <location>
        <begin position="415"/>
        <end position="582"/>
    </location>
</feature>